<dbReference type="Proteomes" id="UP000316621">
    <property type="component" value="Chromosome 6"/>
</dbReference>
<evidence type="ECO:0000313" key="4">
    <source>
        <dbReference type="Proteomes" id="UP000316621"/>
    </source>
</evidence>
<sequence>MEYSNHSLVVLFLLISFILTAETHIIDGMEASTSRKQKEDVNLERQLQVLNKKPIKTIMTKFGDTIDCINIHKQPAFDHPLLRDHKIQMVPSSFPEYTSNKHNSTTIFQVWKINNGSQSKRCPLGTIPVRRTKKEDLVLAQKLLREADQIHTNAYTFSHMNHHFVSVEELSEGKAYFGGAANMSVHGLELNSDEFSTSQIWIQNGPSEKLNSIEFGWMAYPTFFGDNSSRLFGYWTADGSKQTGSFNMLCPGFVQVHNEISFGADFDPISVYGEDACVVSFQVRRDPPTGNWWLIVDGINIGYWPKEIFTHLASHASVVRYGGIAGSKPQMPTPPMGNGYLPQLQDFLKTAYMTRMKYADEKGQFVNINPYGVQTKQDTTLDCYNILFAGNLGSDWEISMAFGGHGGMCP</sequence>
<dbReference type="InterPro" id="IPR053168">
    <property type="entry name" value="Glutamic_endopeptidase"/>
</dbReference>
<organism evidence="3 4">
    <name type="scientific">Papaver somniferum</name>
    <name type="common">Opium poppy</name>
    <dbReference type="NCBI Taxonomy" id="3469"/>
    <lineage>
        <taxon>Eukaryota</taxon>
        <taxon>Viridiplantae</taxon>
        <taxon>Streptophyta</taxon>
        <taxon>Embryophyta</taxon>
        <taxon>Tracheophyta</taxon>
        <taxon>Spermatophyta</taxon>
        <taxon>Magnoliopsida</taxon>
        <taxon>Ranunculales</taxon>
        <taxon>Papaveraceae</taxon>
        <taxon>Papaveroideae</taxon>
        <taxon>Papaver</taxon>
    </lineage>
</organism>
<dbReference type="STRING" id="3469.A0A4Y7JXM2"/>
<dbReference type="Pfam" id="PF14365">
    <property type="entry name" value="Neprosin_AP"/>
    <property type="match status" value="1"/>
</dbReference>
<reference evidence="3 4" key="1">
    <citation type="journal article" date="2018" name="Science">
        <title>The opium poppy genome and morphinan production.</title>
        <authorList>
            <person name="Guo L."/>
            <person name="Winzer T."/>
            <person name="Yang X."/>
            <person name="Li Y."/>
            <person name="Ning Z."/>
            <person name="He Z."/>
            <person name="Teodor R."/>
            <person name="Lu Y."/>
            <person name="Bowser T.A."/>
            <person name="Graham I.A."/>
            <person name="Ye K."/>
        </authorList>
    </citation>
    <scope>NUCLEOTIDE SEQUENCE [LARGE SCALE GENOMIC DNA]</scope>
    <source>
        <strain evidence="4">cv. HN1</strain>
        <tissue evidence="3">Leaves</tissue>
    </source>
</reference>
<dbReference type="Pfam" id="PF03080">
    <property type="entry name" value="Neprosin"/>
    <property type="match status" value="1"/>
</dbReference>
<keyword evidence="1" id="KW-0732">Signal</keyword>
<protein>
    <recommendedName>
        <fullName evidence="2">Neprosin PEP catalytic domain-containing protein</fullName>
    </recommendedName>
</protein>
<feature type="chain" id="PRO_5021286018" description="Neprosin PEP catalytic domain-containing protein" evidence="1">
    <location>
        <begin position="24"/>
        <end position="410"/>
    </location>
</feature>
<dbReference type="Gene3D" id="3.90.1320.10">
    <property type="entry name" value="Outer-capsid protein sigma 3, large lobe"/>
    <property type="match status" value="1"/>
</dbReference>
<evidence type="ECO:0000256" key="1">
    <source>
        <dbReference type="SAM" id="SignalP"/>
    </source>
</evidence>
<proteinExistence type="predicted"/>
<dbReference type="PANTHER" id="PTHR31589:SF233">
    <property type="entry name" value="PROTEIN, PUTATIVE (DUF239)-RELATED"/>
    <property type="match status" value="1"/>
</dbReference>
<dbReference type="AlphaFoldDB" id="A0A4Y7JXM2"/>
<dbReference type="EMBL" id="CM010720">
    <property type="protein sequence ID" value="RZC64479.1"/>
    <property type="molecule type" value="Genomic_DNA"/>
</dbReference>
<evidence type="ECO:0000313" key="3">
    <source>
        <dbReference type="EMBL" id="RZC64479.1"/>
    </source>
</evidence>
<dbReference type="OrthoDB" id="1858978at2759"/>
<keyword evidence="4" id="KW-1185">Reference proteome</keyword>
<feature type="domain" description="Neprosin PEP catalytic" evidence="2">
    <location>
        <begin position="157"/>
        <end position="410"/>
    </location>
</feature>
<dbReference type="PROSITE" id="PS52045">
    <property type="entry name" value="NEPROSIN_PEP_CD"/>
    <property type="match status" value="1"/>
</dbReference>
<gene>
    <name evidence="3" type="ORF">C5167_008167</name>
</gene>
<dbReference type="OMA" id="SADTIMW"/>
<dbReference type="Gramene" id="RZC64479">
    <property type="protein sequence ID" value="RZC64479"/>
    <property type="gene ID" value="C5167_008167"/>
</dbReference>
<evidence type="ECO:0000259" key="2">
    <source>
        <dbReference type="PROSITE" id="PS52045"/>
    </source>
</evidence>
<feature type="signal peptide" evidence="1">
    <location>
        <begin position="1"/>
        <end position="23"/>
    </location>
</feature>
<accession>A0A4Y7JXM2</accession>
<dbReference type="PANTHER" id="PTHR31589">
    <property type="entry name" value="PROTEIN, PUTATIVE (DUF239)-RELATED-RELATED"/>
    <property type="match status" value="1"/>
</dbReference>
<name>A0A4Y7JXM2_PAPSO</name>
<dbReference type="InterPro" id="IPR025521">
    <property type="entry name" value="Neprosin_propep"/>
</dbReference>
<dbReference type="InterPro" id="IPR004314">
    <property type="entry name" value="Neprosin"/>
</dbReference>